<reference evidence="3" key="1">
    <citation type="submission" date="2018-09" db="EMBL/GenBank/DDBJ databases">
        <authorList>
            <person name="Zhu H."/>
        </authorList>
    </citation>
    <scope>NUCLEOTIDE SEQUENCE [LARGE SCALE GENOMIC DNA]</scope>
    <source>
        <strain evidence="3">K1S02-23</strain>
    </source>
</reference>
<feature type="transmembrane region" description="Helical" evidence="1">
    <location>
        <begin position="21"/>
        <end position="42"/>
    </location>
</feature>
<dbReference type="EMBL" id="QYUQ01000002">
    <property type="protein sequence ID" value="RJG00554.1"/>
    <property type="molecule type" value="Genomic_DNA"/>
</dbReference>
<feature type="transmembrane region" description="Helical" evidence="1">
    <location>
        <begin position="48"/>
        <end position="74"/>
    </location>
</feature>
<proteinExistence type="predicted"/>
<keyword evidence="3" id="KW-1185">Reference proteome</keyword>
<protein>
    <submittedName>
        <fullName evidence="2">Uncharacterized protein</fullName>
    </submittedName>
</protein>
<gene>
    <name evidence="2" type="ORF">D3878_02335</name>
</gene>
<evidence type="ECO:0000313" key="3">
    <source>
        <dbReference type="Proteomes" id="UP000266327"/>
    </source>
</evidence>
<organism evidence="2 3">
    <name type="scientific">Noviherbaspirillum sedimenti</name>
    <dbReference type="NCBI Taxonomy" id="2320865"/>
    <lineage>
        <taxon>Bacteria</taxon>
        <taxon>Pseudomonadati</taxon>
        <taxon>Pseudomonadota</taxon>
        <taxon>Betaproteobacteria</taxon>
        <taxon>Burkholderiales</taxon>
        <taxon>Oxalobacteraceae</taxon>
        <taxon>Noviherbaspirillum</taxon>
    </lineage>
</organism>
<dbReference type="AlphaFoldDB" id="A0A3A3FXW2"/>
<sequence length="145" mass="15452">MLIRIDDKDAKSRTLSEDQAMVFFVIGIAMGIGAMLGVFTSIQEGVGLMLVMGVIGAAFAGAIAGGLCAVVHAFSRQSIKCEPQECYSGSALDENTDFDHAGLMAMAKKWSDDKERFPIAGDPELISRVKSGSPDLTNLNHHNGF</sequence>
<evidence type="ECO:0000256" key="1">
    <source>
        <dbReference type="SAM" id="Phobius"/>
    </source>
</evidence>
<comment type="caution">
    <text evidence="2">The sequence shown here is derived from an EMBL/GenBank/DDBJ whole genome shotgun (WGS) entry which is preliminary data.</text>
</comment>
<accession>A0A3A3FXW2</accession>
<name>A0A3A3FXW2_9BURK</name>
<keyword evidence="1" id="KW-0472">Membrane</keyword>
<keyword evidence="1" id="KW-0812">Transmembrane</keyword>
<evidence type="ECO:0000313" key="2">
    <source>
        <dbReference type="EMBL" id="RJG00554.1"/>
    </source>
</evidence>
<keyword evidence="1" id="KW-1133">Transmembrane helix</keyword>
<dbReference type="Proteomes" id="UP000266327">
    <property type="component" value="Unassembled WGS sequence"/>
</dbReference>